<dbReference type="EMBL" id="JAXCGZ010013429">
    <property type="protein sequence ID" value="KAK7072550.1"/>
    <property type="molecule type" value="Genomic_DNA"/>
</dbReference>
<accession>A0AAN9A4Y6</accession>
<sequence length="110" mass="12591">MCEENELRFSLRSNWNLPPSKTPSHTLPASPQTIPGILENQRNIDLEGIQEEFPVKHIGFQETFQDSRFLAKWIPGLPDLPWELNRCVLTSCSSCETDMGFQAKQMNLNT</sequence>
<keyword evidence="2" id="KW-1185">Reference proteome</keyword>
<dbReference type="AlphaFoldDB" id="A0AAN9A4Y6"/>
<protein>
    <submittedName>
        <fullName evidence="1">Uncharacterized protein</fullName>
    </submittedName>
</protein>
<name>A0AAN9A4Y6_HALRR</name>
<reference evidence="1 2" key="1">
    <citation type="submission" date="2023-11" db="EMBL/GenBank/DDBJ databases">
        <title>Halocaridina rubra genome assembly.</title>
        <authorList>
            <person name="Smith C."/>
        </authorList>
    </citation>
    <scope>NUCLEOTIDE SEQUENCE [LARGE SCALE GENOMIC DNA]</scope>
    <source>
        <strain evidence="1">EP-1</strain>
        <tissue evidence="1">Whole</tissue>
    </source>
</reference>
<evidence type="ECO:0000313" key="1">
    <source>
        <dbReference type="EMBL" id="KAK7072550.1"/>
    </source>
</evidence>
<gene>
    <name evidence="1" type="ORF">SK128_018175</name>
</gene>
<evidence type="ECO:0000313" key="2">
    <source>
        <dbReference type="Proteomes" id="UP001381693"/>
    </source>
</evidence>
<dbReference type="Proteomes" id="UP001381693">
    <property type="component" value="Unassembled WGS sequence"/>
</dbReference>
<comment type="caution">
    <text evidence="1">The sequence shown here is derived from an EMBL/GenBank/DDBJ whole genome shotgun (WGS) entry which is preliminary data.</text>
</comment>
<organism evidence="1 2">
    <name type="scientific">Halocaridina rubra</name>
    <name type="common">Hawaiian red shrimp</name>
    <dbReference type="NCBI Taxonomy" id="373956"/>
    <lineage>
        <taxon>Eukaryota</taxon>
        <taxon>Metazoa</taxon>
        <taxon>Ecdysozoa</taxon>
        <taxon>Arthropoda</taxon>
        <taxon>Crustacea</taxon>
        <taxon>Multicrustacea</taxon>
        <taxon>Malacostraca</taxon>
        <taxon>Eumalacostraca</taxon>
        <taxon>Eucarida</taxon>
        <taxon>Decapoda</taxon>
        <taxon>Pleocyemata</taxon>
        <taxon>Caridea</taxon>
        <taxon>Atyoidea</taxon>
        <taxon>Atyidae</taxon>
        <taxon>Halocaridina</taxon>
    </lineage>
</organism>
<proteinExistence type="predicted"/>